<reference evidence="2 3" key="1">
    <citation type="submission" date="2019-04" db="EMBL/GenBank/DDBJ databases">
        <authorList>
            <person name="Hwang J.C."/>
        </authorList>
    </citation>
    <scope>NUCLEOTIDE SEQUENCE [LARGE SCALE GENOMIC DNA]</scope>
    <source>
        <strain evidence="2 3">IMCC35002</strain>
    </source>
</reference>
<dbReference type="OrthoDB" id="6253595at2"/>
<organism evidence="2 3">
    <name type="scientific">Ferrimonas aestuarii</name>
    <dbReference type="NCBI Taxonomy" id="2569539"/>
    <lineage>
        <taxon>Bacteria</taxon>
        <taxon>Pseudomonadati</taxon>
        <taxon>Pseudomonadota</taxon>
        <taxon>Gammaproteobacteria</taxon>
        <taxon>Alteromonadales</taxon>
        <taxon>Ferrimonadaceae</taxon>
        <taxon>Ferrimonas</taxon>
    </lineage>
</organism>
<evidence type="ECO:0000313" key="2">
    <source>
        <dbReference type="EMBL" id="TKB56609.1"/>
    </source>
</evidence>
<dbReference type="Proteomes" id="UP000305675">
    <property type="component" value="Unassembled WGS sequence"/>
</dbReference>
<keyword evidence="3" id="KW-1185">Reference proteome</keyword>
<protein>
    <submittedName>
        <fullName evidence="2">Uncharacterized protein</fullName>
    </submittedName>
</protein>
<dbReference type="EMBL" id="SWCJ01000003">
    <property type="protein sequence ID" value="TKB56609.1"/>
    <property type="molecule type" value="Genomic_DNA"/>
</dbReference>
<dbReference type="RefSeq" id="WP_136862413.1">
    <property type="nucleotide sequence ID" value="NZ_SWCJ01000003.1"/>
</dbReference>
<proteinExistence type="predicted"/>
<dbReference type="AlphaFoldDB" id="A0A4U1BPU9"/>
<gene>
    <name evidence="2" type="ORF">FCL42_05600</name>
</gene>
<feature type="signal peptide" evidence="1">
    <location>
        <begin position="1"/>
        <end position="18"/>
    </location>
</feature>
<accession>A0A4U1BPU9</accession>
<evidence type="ECO:0000313" key="3">
    <source>
        <dbReference type="Proteomes" id="UP000305675"/>
    </source>
</evidence>
<comment type="caution">
    <text evidence="2">The sequence shown here is derived from an EMBL/GenBank/DDBJ whole genome shotgun (WGS) entry which is preliminary data.</text>
</comment>
<keyword evidence="1" id="KW-0732">Signal</keyword>
<feature type="chain" id="PRO_5020507407" evidence="1">
    <location>
        <begin position="19"/>
        <end position="269"/>
    </location>
</feature>
<sequence>MKPAILVAALLFSGSVFAECTEMDTWVWEEDSNQFGGGSLHTCGAYPADESLRVISYHTWAENYGTGKQTLLWRVLLAKADRPQVVASTNLRLWGGALIDLDEEQIQDRFFIDKANYPLNDTTNAFAIRADLGMNDYCQTLVRDQFVTLFVRQGDALKPVMKYLPLKQELVTEGSPCSREGYSKTLKGEGRLELLDTKTNGYRDLRLSTTAVLESYDEMAQESVDESAPGQWEESFKRETLQFDTVLKFDGHRYPVQWEALPAKTWWQQ</sequence>
<evidence type="ECO:0000256" key="1">
    <source>
        <dbReference type="SAM" id="SignalP"/>
    </source>
</evidence>
<name>A0A4U1BPU9_9GAMM</name>